<gene>
    <name evidence="1" type="ORF">RRG08_039660</name>
</gene>
<evidence type="ECO:0000313" key="1">
    <source>
        <dbReference type="EMBL" id="KAK3738249.1"/>
    </source>
</evidence>
<protein>
    <submittedName>
        <fullName evidence="1">Uncharacterized protein</fullName>
    </submittedName>
</protein>
<organism evidence="1 2">
    <name type="scientific">Elysia crispata</name>
    <name type="common">lettuce slug</name>
    <dbReference type="NCBI Taxonomy" id="231223"/>
    <lineage>
        <taxon>Eukaryota</taxon>
        <taxon>Metazoa</taxon>
        <taxon>Spiralia</taxon>
        <taxon>Lophotrochozoa</taxon>
        <taxon>Mollusca</taxon>
        <taxon>Gastropoda</taxon>
        <taxon>Heterobranchia</taxon>
        <taxon>Euthyneura</taxon>
        <taxon>Panpulmonata</taxon>
        <taxon>Sacoglossa</taxon>
        <taxon>Placobranchoidea</taxon>
        <taxon>Plakobranchidae</taxon>
        <taxon>Elysia</taxon>
    </lineage>
</organism>
<comment type="caution">
    <text evidence="1">The sequence shown here is derived from an EMBL/GenBank/DDBJ whole genome shotgun (WGS) entry which is preliminary data.</text>
</comment>
<name>A0AAE1CVL5_9GAST</name>
<accession>A0AAE1CVL5</accession>
<dbReference type="AlphaFoldDB" id="A0AAE1CVL5"/>
<dbReference type="Proteomes" id="UP001283361">
    <property type="component" value="Unassembled WGS sequence"/>
</dbReference>
<proteinExistence type="predicted"/>
<reference evidence="1" key="1">
    <citation type="journal article" date="2023" name="G3 (Bethesda)">
        <title>A reference genome for the long-term kleptoplast-retaining sea slug Elysia crispata morphotype clarki.</title>
        <authorList>
            <person name="Eastman K.E."/>
            <person name="Pendleton A.L."/>
            <person name="Shaikh M.A."/>
            <person name="Suttiyut T."/>
            <person name="Ogas R."/>
            <person name="Tomko P."/>
            <person name="Gavelis G."/>
            <person name="Widhalm J.R."/>
            <person name="Wisecaver J.H."/>
        </authorList>
    </citation>
    <scope>NUCLEOTIDE SEQUENCE</scope>
    <source>
        <strain evidence="1">ECLA1</strain>
    </source>
</reference>
<dbReference type="EMBL" id="JAWDGP010006599">
    <property type="protein sequence ID" value="KAK3738249.1"/>
    <property type="molecule type" value="Genomic_DNA"/>
</dbReference>
<sequence>MCLLKTKIMDLPHAIVTKLQTIMQQERAFYNQLNLKDLSQAEFEHYTSVREKCVQYLKVPHIYFGTQADTFATAVAILDVFLWKVKRVTGSTCQVHPPWPVLAVSRRYSVVTNLDLR</sequence>
<dbReference type="InterPro" id="IPR036915">
    <property type="entry name" value="Cyclin-like_sf"/>
</dbReference>
<keyword evidence="2" id="KW-1185">Reference proteome</keyword>
<evidence type="ECO:0000313" key="2">
    <source>
        <dbReference type="Proteomes" id="UP001283361"/>
    </source>
</evidence>
<dbReference type="SUPFAM" id="SSF47954">
    <property type="entry name" value="Cyclin-like"/>
    <property type="match status" value="1"/>
</dbReference>